<keyword evidence="4 9" id="KW-0732">Signal</keyword>
<gene>
    <name evidence="12" type="primary">Tnfrsf6b</name>
</gene>
<feature type="signal peptide" evidence="9">
    <location>
        <begin position="1"/>
        <end position="31"/>
    </location>
</feature>
<dbReference type="OrthoDB" id="9990004at2759"/>
<organism evidence="11 12">
    <name type="scientific">Octodon degus</name>
    <name type="common">Degu</name>
    <name type="synonym">Sciurus degus</name>
    <dbReference type="NCBI Taxonomy" id="10160"/>
    <lineage>
        <taxon>Eukaryota</taxon>
        <taxon>Metazoa</taxon>
        <taxon>Chordata</taxon>
        <taxon>Craniata</taxon>
        <taxon>Vertebrata</taxon>
        <taxon>Euteleostomi</taxon>
        <taxon>Mammalia</taxon>
        <taxon>Eutheria</taxon>
        <taxon>Euarchontoglires</taxon>
        <taxon>Glires</taxon>
        <taxon>Rodentia</taxon>
        <taxon>Hystricomorpha</taxon>
        <taxon>Octodontidae</taxon>
        <taxon>Octodon</taxon>
    </lineage>
</organism>
<dbReference type="GO" id="GO:0005576">
    <property type="term" value="C:extracellular region"/>
    <property type="evidence" value="ECO:0007669"/>
    <property type="project" value="UniProtKB-SubCell"/>
</dbReference>
<dbReference type="InterPro" id="IPR001368">
    <property type="entry name" value="TNFR/NGFR_Cys_rich_reg"/>
</dbReference>
<dbReference type="Proteomes" id="UP000515203">
    <property type="component" value="Unplaced"/>
</dbReference>
<dbReference type="SUPFAM" id="SSF57586">
    <property type="entry name" value="TNF receptor-like"/>
    <property type="match status" value="2"/>
</dbReference>
<evidence type="ECO:0000256" key="3">
    <source>
        <dbReference type="ARBA" id="ARBA00022703"/>
    </source>
</evidence>
<comment type="caution">
    <text evidence="8">Lacks conserved residue(s) required for the propagation of feature annotation.</text>
</comment>
<evidence type="ECO:0000256" key="2">
    <source>
        <dbReference type="ARBA" id="ARBA00022525"/>
    </source>
</evidence>
<dbReference type="CDD" id="cd10575">
    <property type="entry name" value="TNFRSF6B"/>
    <property type="match status" value="1"/>
</dbReference>
<accession>A0A6P6DJB7</accession>
<dbReference type="Gene3D" id="2.10.50.10">
    <property type="entry name" value="Tumor Necrosis Factor Receptor, subunit A, domain 2"/>
    <property type="match status" value="2"/>
</dbReference>
<feature type="disulfide bond" evidence="8">
    <location>
        <begin position="153"/>
        <end position="168"/>
    </location>
</feature>
<dbReference type="GeneID" id="111813506"/>
<reference evidence="12" key="1">
    <citation type="submission" date="2025-08" db="UniProtKB">
        <authorList>
            <consortium name="RefSeq"/>
        </authorList>
    </citation>
    <scope>IDENTIFICATION</scope>
</reference>
<dbReference type="AlphaFoldDB" id="A0A6P6DJB7"/>
<evidence type="ECO:0000256" key="1">
    <source>
        <dbReference type="ARBA" id="ARBA00004613"/>
    </source>
</evidence>
<name>A0A6P6DJB7_OCTDE</name>
<dbReference type="FunFam" id="2.10.50.10:FF:000014">
    <property type="entry name" value="Tumor necrosis factor receptor superfamily member 11B"/>
    <property type="match status" value="1"/>
</dbReference>
<dbReference type="GO" id="GO:0006915">
    <property type="term" value="P:apoptotic process"/>
    <property type="evidence" value="ECO:0007669"/>
    <property type="project" value="UniProtKB-KW"/>
</dbReference>
<feature type="domain" description="TNFR-Cys" evidence="10">
    <location>
        <begin position="152"/>
        <end position="193"/>
    </location>
</feature>
<dbReference type="PANTHER" id="PTHR23097">
    <property type="entry name" value="TUMOR NECROSIS FACTOR RECEPTOR SUPERFAMILY MEMBER"/>
    <property type="match status" value="1"/>
</dbReference>
<keyword evidence="7" id="KW-0325">Glycoprotein</keyword>
<evidence type="ECO:0000256" key="5">
    <source>
        <dbReference type="ARBA" id="ARBA00022737"/>
    </source>
</evidence>
<dbReference type="InterPro" id="IPR052459">
    <property type="entry name" value="TNFRSF_decoy_receptor"/>
</dbReference>
<keyword evidence="12" id="KW-0675">Receptor</keyword>
<feature type="domain" description="TNFR-Cys" evidence="10">
    <location>
        <begin position="72"/>
        <end position="113"/>
    </location>
</feature>
<feature type="disulfide bond" evidence="8">
    <location>
        <begin position="73"/>
        <end position="88"/>
    </location>
</feature>
<keyword evidence="6 8" id="KW-1015">Disulfide bond</keyword>
<feature type="repeat" description="TNFR-Cys" evidence="8">
    <location>
        <begin position="152"/>
        <end position="193"/>
    </location>
</feature>
<dbReference type="PANTHER" id="PTHR23097:SF116">
    <property type="entry name" value="TUMOR NECROSIS FACTOR RECEPTOR SUPERFAMILY MEMBER 6B"/>
    <property type="match status" value="1"/>
</dbReference>
<evidence type="ECO:0000256" key="9">
    <source>
        <dbReference type="SAM" id="SignalP"/>
    </source>
</evidence>
<feature type="disulfide bond" evidence="8">
    <location>
        <begin position="95"/>
        <end position="113"/>
    </location>
</feature>
<evidence type="ECO:0000259" key="10">
    <source>
        <dbReference type="PROSITE" id="PS50050"/>
    </source>
</evidence>
<dbReference type="InterPro" id="IPR034023">
    <property type="entry name" value="TNFRSF6B_N"/>
</dbReference>
<evidence type="ECO:0000256" key="8">
    <source>
        <dbReference type="PROSITE-ProRule" id="PRU00206"/>
    </source>
</evidence>
<dbReference type="Pfam" id="PF00020">
    <property type="entry name" value="TNFR_c6"/>
    <property type="match status" value="3"/>
</dbReference>
<evidence type="ECO:0000313" key="11">
    <source>
        <dbReference type="Proteomes" id="UP000515203"/>
    </source>
</evidence>
<dbReference type="SMART" id="SM00208">
    <property type="entry name" value="TNFR"/>
    <property type="match status" value="4"/>
</dbReference>
<evidence type="ECO:0000313" key="12">
    <source>
        <dbReference type="RefSeq" id="XP_023560120.1"/>
    </source>
</evidence>
<dbReference type="InParanoid" id="A0A6P6DJB7"/>
<feature type="repeat" description="TNFR-Cys" evidence="8">
    <location>
        <begin position="72"/>
        <end position="113"/>
    </location>
</feature>
<comment type="subcellular location">
    <subcellularLocation>
        <location evidence="1">Secreted</location>
    </subcellularLocation>
</comment>
<keyword evidence="11" id="KW-1185">Reference proteome</keyword>
<feature type="chain" id="PRO_5027789544" evidence="9">
    <location>
        <begin position="32"/>
        <end position="301"/>
    </location>
</feature>
<dbReference type="RefSeq" id="XP_023560120.1">
    <property type="nucleotide sequence ID" value="XM_023704352.1"/>
</dbReference>
<evidence type="ECO:0000256" key="4">
    <source>
        <dbReference type="ARBA" id="ARBA00022729"/>
    </source>
</evidence>
<protein>
    <submittedName>
        <fullName evidence="12">Tumor necrosis factor receptor superfamily member 6B</fullName>
    </submittedName>
</protein>
<keyword evidence="2" id="KW-0964">Secreted</keyword>
<sequence>MRKLKAWGQSSLGPLWALPTLLLAMAVSGAADVPTYLWQDTATREWLTCARCPPGTFVQQPCRRDQPTTCGACPPRHYTQFWNYLERCRYCNIICGEHEEEARQCSATHNRACRCRQGFFAHAGFCLKHAQCPPGAGVTAPGTPSQNTQCQPCPTGTFSATSSSSEQCRPHRNCTALGLALNVPGSSSRDALCTSCTGFPLGPGEPGTEECERAVIDFVAFQDISFKRLQRLQQALGEPEDQSLPPSREGRTALQMKLRCRLSELRETRNVPLLTQLLAALRAAGLPGLQRSVLARFLPAN</sequence>
<evidence type="ECO:0000256" key="7">
    <source>
        <dbReference type="ARBA" id="ARBA00023180"/>
    </source>
</evidence>
<dbReference type="CTD" id="8771"/>
<evidence type="ECO:0000256" key="6">
    <source>
        <dbReference type="ARBA" id="ARBA00023157"/>
    </source>
</evidence>
<keyword evidence="5" id="KW-0677">Repeat</keyword>
<keyword evidence="3" id="KW-0053">Apoptosis</keyword>
<dbReference type="PROSITE" id="PS50050">
    <property type="entry name" value="TNFR_NGFR_2"/>
    <property type="match status" value="2"/>
</dbReference>
<proteinExistence type="predicted"/>